<gene>
    <name evidence="1" type="ORF">C5167_020758</name>
</gene>
<keyword evidence="2" id="KW-1185">Reference proteome</keyword>
<organism evidence="1 2">
    <name type="scientific">Papaver somniferum</name>
    <name type="common">Opium poppy</name>
    <dbReference type="NCBI Taxonomy" id="3469"/>
    <lineage>
        <taxon>Eukaryota</taxon>
        <taxon>Viridiplantae</taxon>
        <taxon>Streptophyta</taxon>
        <taxon>Embryophyta</taxon>
        <taxon>Tracheophyta</taxon>
        <taxon>Spermatophyta</taxon>
        <taxon>Magnoliopsida</taxon>
        <taxon>Ranunculales</taxon>
        <taxon>Papaveraceae</taxon>
        <taxon>Papaveroideae</taxon>
        <taxon>Papaver</taxon>
    </lineage>
</organism>
<dbReference type="AlphaFoldDB" id="A0A4Y7IX86"/>
<proteinExistence type="predicted"/>
<reference evidence="1 2" key="1">
    <citation type="journal article" date="2018" name="Science">
        <title>The opium poppy genome and morphinan production.</title>
        <authorList>
            <person name="Guo L."/>
            <person name="Winzer T."/>
            <person name="Yang X."/>
            <person name="Li Y."/>
            <person name="Ning Z."/>
            <person name="He Z."/>
            <person name="Teodor R."/>
            <person name="Lu Y."/>
            <person name="Bowser T.A."/>
            <person name="Graham I.A."/>
            <person name="Ye K."/>
        </authorList>
    </citation>
    <scope>NUCLEOTIDE SEQUENCE [LARGE SCALE GENOMIC DNA]</scope>
    <source>
        <strain evidence="2">cv. HN1</strain>
        <tissue evidence="1">Leaves</tissue>
    </source>
</reference>
<name>A0A4Y7IX86_PAPSO</name>
<evidence type="ECO:0000313" key="2">
    <source>
        <dbReference type="Proteomes" id="UP000316621"/>
    </source>
</evidence>
<evidence type="ECO:0000313" key="1">
    <source>
        <dbReference type="EMBL" id="RZC52332.1"/>
    </source>
</evidence>
<dbReference type="EMBL" id="CM010716">
    <property type="protein sequence ID" value="RZC52332.1"/>
    <property type="molecule type" value="Genomic_DNA"/>
</dbReference>
<accession>A0A4Y7IX86</accession>
<protein>
    <submittedName>
        <fullName evidence="1">Uncharacterized protein</fullName>
    </submittedName>
</protein>
<dbReference type="Proteomes" id="UP000316621">
    <property type="component" value="Chromosome 2"/>
</dbReference>
<dbReference type="Gramene" id="RZC52332">
    <property type="protein sequence ID" value="RZC52332"/>
    <property type="gene ID" value="C5167_020758"/>
</dbReference>
<sequence>MEEVVEFVCYANKVWRYFFIAVGKTFQPPASISFVISNWYSNSFSGVSNYGVGSM</sequence>